<reference evidence="1" key="1">
    <citation type="submission" date="2018-05" db="EMBL/GenBank/DDBJ databases">
        <authorList>
            <person name="Lanie J.A."/>
            <person name="Ng W.-L."/>
            <person name="Kazmierczak K.M."/>
            <person name="Andrzejewski T.M."/>
            <person name="Davidsen T.M."/>
            <person name="Wayne K.J."/>
            <person name="Tettelin H."/>
            <person name="Glass J.I."/>
            <person name="Rusch D."/>
            <person name="Podicherti R."/>
            <person name="Tsui H.-C.T."/>
            <person name="Winkler M.E."/>
        </authorList>
    </citation>
    <scope>NUCLEOTIDE SEQUENCE</scope>
</reference>
<feature type="non-terminal residue" evidence="1">
    <location>
        <position position="77"/>
    </location>
</feature>
<name>A0A382G8Y9_9ZZZZ</name>
<gene>
    <name evidence="1" type="ORF">METZ01_LOCUS223891</name>
</gene>
<proteinExistence type="predicted"/>
<sequence length="77" mass="8294">MDRSLVERMIGAGILVLLLVLLVPPLLNGNIDDKTAPAVVTFPQPVLRTETIYLNGTKPPSALLDQGVPDSRFDIPS</sequence>
<evidence type="ECO:0000313" key="1">
    <source>
        <dbReference type="EMBL" id="SVB71037.1"/>
    </source>
</evidence>
<dbReference type="AlphaFoldDB" id="A0A382G8Y9"/>
<organism evidence="1">
    <name type="scientific">marine metagenome</name>
    <dbReference type="NCBI Taxonomy" id="408172"/>
    <lineage>
        <taxon>unclassified sequences</taxon>
        <taxon>metagenomes</taxon>
        <taxon>ecological metagenomes</taxon>
    </lineage>
</organism>
<dbReference type="EMBL" id="UINC01053927">
    <property type="protein sequence ID" value="SVB71037.1"/>
    <property type="molecule type" value="Genomic_DNA"/>
</dbReference>
<protein>
    <submittedName>
        <fullName evidence="1">Uncharacterized protein</fullName>
    </submittedName>
</protein>
<accession>A0A382G8Y9</accession>